<keyword evidence="2" id="KW-1003">Cell membrane</keyword>
<dbReference type="PATRIC" id="fig|1038922.3.peg.3779"/>
<feature type="transmembrane region" description="Helical" evidence="7">
    <location>
        <begin position="32"/>
        <end position="49"/>
    </location>
</feature>
<evidence type="ECO:0000256" key="6">
    <source>
        <dbReference type="SAM" id="MobiDB-lite"/>
    </source>
</evidence>
<feature type="transmembrane region" description="Helical" evidence="7">
    <location>
        <begin position="265"/>
        <end position="283"/>
    </location>
</feature>
<feature type="region of interest" description="Disordered" evidence="6">
    <location>
        <begin position="324"/>
        <end position="346"/>
    </location>
</feature>
<dbReference type="eggNOG" id="COG0697">
    <property type="taxonomic scope" value="Bacteria"/>
</dbReference>
<keyword evidence="4 7" id="KW-1133">Transmembrane helix</keyword>
<dbReference type="RefSeq" id="WP_003179793.1">
    <property type="nucleotide sequence ID" value="NZ_CM001558.1"/>
</dbReference>
<dbReference type="PANTHER" id="PTHR32322">
    <property type="entry name" value="INNER MEMBRANE TRANSPORTER"/>
    <property type="match status" value="1"/>
</dbReference>
<dbReference type="HOGENOM" id="CLU_042632_0_0_6"/>
<evidence type="ECO:0000256" key="7">
    <source>
        <dbReference type="SAM" id="Phobius"/>
    </source>
</evidence>
<dbReference type="AlphaFoldDB" id="J2F1B7"/>
<evidence type="ECO:0000256" key="1">
    <source>
        <dbReference type="ARBA" id="ARBA00004651"/>
    </source>
</evidence>
<evidence type="ECO:0000256" key="3">
    <source>
        <dbReference type="ARBA" id="ARBA00022692"/>
    </source>
</evidence>
<dbReference type="SUPFAM" id="SSF103481">
    <property type="entry name" value="Multidrug resistance efflux transporter EmrE"/>
    <property type="match status" value="2"/>
</dbReference>
<feature type="transmembrane region" description="Helical" evidence="7">
    <location>
        <begin position="242"/>
        <end position="259"/>
    </location>
</feature>
<dbReference type="InterPro" id="IPR037185">
    <property type="entry name" value="EmrE-like"/>
</dbReference>
<reference evidence="9" key="1">
    <citation type="journal article" date="2012" name="PLoS Genet.">
        <title>Comparative Genomics of Plant-Associated Pseudomonas spp.: Insights into Diversity and Inheritance of Traits Involved in Multitrophic Interactions.</title>
        <authorList>
            <person name="Loper J.E."/>
            <person name="Hassan K.A."/>
            <person name="Mavrodi D.V."/>
            <person name="Davis E.W.II."/>
            <person name="Lim C.K."/>
            <person name="Shaffer B.T."/>
            <person name="Elbourne L.D."/>
            <person name="Stockwell V.O."/>
            <person name="Hartney S.L."/>
            <person name="Breakwell K."/>
            <person name="Henkels M.D."/>
            <person name="Tetu S.G."/>
            <person name="Rangel L.I."/>
            <person name="Kidarsa T.A."/>
            <person name="Wilson N.L."/>
            <person name="van de Mortel J.E."/>
            <person name="Song C."/>
            <person name="Blumhagen R."/>
            <person name="Radune D."/>
            <person name="Hostetler J.B."/>
            <person name="Brinkac L.M."/>
            <person name="Durkin A.S."/>
            <person name="Kluepfel D.A."/>
            <person name="Wechter W.P."/>
            <person name="Anderson A.J."/>
            <person name="Kim Y.C."/>
            <person name="Pierson L.S.III."/>
            <person name="Pierson E.A."/>
            <person name="Lindow S.E."/>
            <person name="Kobayashi D.Y."/>
            <person name="Raaijmakers J.M."/>
            <person name="Weller D.M."/>
            <person name="Thomashow L.S."/>
            <person name="Allen A.E."/>
            <person name="Paulsen I.T."/>
        </authorList>
    </citation>
    <scope>NUCLEOTIDE SEQUENCE [LARGE SCALE GENOMIC DNA]</scope>
    <source>
        <strain evidence="9">Q2-87</strain>
    </source>
</reference>
<feature type="transmembrane region" description="Helical" evidence="7">
    <location>
        <begin position="207"/>
        <end position="230"/>
    </location>
</feature>
<feature type="transmembrane region" description="Helical" evidence="7">
    <location>
        <begin position="95"/>
        <end position="116"/>
    </location>
</feature>
<dbReference type="GO" id="GO:0005886">
    <property type="term" value="C:plasma membrane"/>
    <property type="evidence" value="ECO:0007669"/>
    <property type="project" value="UniProtKB-SubCell"/>
</dbReference>
<proteinExistence type="predicted"/>
<feature type="domain" description="EamA" evidence="8">
    <location>
        <begin position="151"/>
        <end position="281"/>
    </location>
</feature>
<dbReference type="Gene3D" id="1.10.3730.20">
    <property type="match status" value="2"/>
</dbReference>
<gene>
    <name evidence="9" type="ORF">PflQ2_1756</name>
</gene>
<feature type="transmembrane region" description="Helical" evidence="7">
    <location>
        <begin position="69"/>
        <end position="89"/>
    </location>
</feature>
<feature type="transmembrane region" description="Helical" evidence="7">
    <location>
        <begin position="178"/>
        <end position="201"/>
    </location>
</feature>
<dbReference type="PANTHER" id="PTHR32322:SF18">
    <property type="entry name" value="S-ADENOSYLMETHIONINE_S-ADENOSYLHOMOCYSTEINE TRANSPORTER"/>
    <property type="match status" value="1"/>
</dbReference>
<dbReference type="Proteomes" id="UP000007289">
    <property type="component" value="Chromosome"/>
</dbReference>
<feature type="compositionally biased region" description="Basic residues" evidence="6">
    <location>
        <begin position="330"/>
        <end position="346"/>
    </location>
</feature>
<sequence length="346" mass="37089">MNLSVLYALAAAALFGASTPLAKLLGLNVPPVLLAGLLYLGSGLGLTVVRFVRDHGWKPVGLASSEWPWLLGAIAFGGVLGPVALMFGLTRTSGATASLMLNLEAVLTALLAWVVFKENADRRIVWGMIAIIAGGMVLAWPLENMQDHDWLGLLAVSLACLCWAIDNNLTRKVSASDALFVAGFKGLVAGLVNCSLALLLGSRLLDFSVLAPTLVLGFLGYGVSLVLFVLALRGLGSARTGAYFSTAPFLGAAIAIVAMGEPVSLSFWAAAVLMGIGVWLHLTESHAHEHQHMPLTHAHRHVHDEHHQHEHSFEWSGTGAHSHVHEHAQIRHSHPHFPDIHHRHPH</sequence>
<evidence type="ECO:0000313" key="9">
    <source>
        <dbReference type="EMBL" id="EJL02743.1"/>
    </source>
</evidence>
<name>J2F1B7_PSEFQ</name>
<evidence type="ECO:0000256" key="4">
    <source>
        <dbReference type="ARBA" id="ARBA00022989"/>
    </source>
</evidence>
<evidence type="ECO:0000259" key="8">
    <source>
        <dbReference type="Pfam" id="PF00892"/>
    </source>
</evidence>
<dbReference type="InterPro" id="IPR000620">
    <property type="entry name" value="EamA_dom"/>
</dbReference>
<dbReference type="EMBL" id="AGBM01000001">
    <property type="protein sequence ID" value="EJL02743.1"/>
    <property type="molecule type" value="Genomic_DNA"/>
</dbReference>
<keyword evidence="5 7" id="KW-0472">Membrane</keyword>
<comment type="subcellular location">
    <subcellularLocation>
        <location evidence="1">Cell membrane</location>
        <topology evidence="1">Multi-pass membrane protein</topology>
    </subcellularLocation>
</comment>
<feature type="transmembrane region" description="Helical" evidence="7">
    <location>
        <begin position="123"/>
        <end position="142"/>
    </location>
</feature>
<organism evidence="9">
    <name type="scientific">Pseudomonas fluorescens (strain Q2-87)</name>
    <dbReference type="NCBI Taxonomy" id="1038922"/>
    <lineage>
        <taxon>Bacteria</taxon>
        <taxon>Pseudomonadati</taxon>
        <taxon>Pseudomonadota</taxon>
        <taxon>Gammaproteobacteria</taxon>
        <taxon>Pseudomonadales</taxon>
        <taxon>Pseudomonadaceae</taxon>
        <taxon>Pseudomonas</taxon>
    </lineage>
</organism>
<dbReference type="Pfam" id="PF00892">
    <property type="entry name" value="EamA"/>
    <property type="match status" value="2"/>
</dbReference>
<comment type="caution">
    <text evidence="9">The sequence shown here is derived from an EMBL/GenBank/DDBJ whole genome shotgun (WGS) entry which is preliminary data.</text>
</comment>
<feature type="domain" description="EamA" evidence="8">
    <location>
        <begin position="4"/>
        <end position="138"/>
    </location>
</feature>
<dbReference type="InterPro" id="IPR050638">
    <property type="entry name" value="AA-Vitamin_Transporters"/>
</dbReference>
<protein>
    <submittedName>
        <fullName evidence="9">Integral membrane protein, DUF6 family</fullName>
    </submittedName>
</protein>
<evidence type="ECO:0000256" key="5">
    <source>
        <dbReference type="ARBA" id="ARBA00023136"/>
    </source>
</evidence>
<evidence type="ECO:0000256" key="2">
    <source>
        <dbReference type="ARBA" id="ARBA00022475"/>
    </source>
</evidence>
<accession>J2F1B7</accession>
<feature type="transmembrane region" description="Helical" evidence="7">
    <location>
        <begin position="148"/>
        <end position="166"/>
    </location>
</feature>
<keyword evidence="3 7" id="KW-0812">Transmembrane</keyword>